<dbReference type="RefSeq" id="WP_073154018.1">
    <property type="nucleotide sequence ID" value="NZ_FQVL01000002.1"/>
</dbReference>
<dbReference type="Proteomes" id="UP000184476">
    <property type="component" value="Unassembled WGS sequence"/>
</dbReference>
<gene>
    <name evidence="2" type="ORF">SAMN05444392_102449</name>
</gene>
<evidence type="ECO:0000313" key="3">
    <source>
        <dbReference type="Proteomes" id="UP000184476"/>
    </source>
</evidence>
<proteinExistence type="predicted"/>
<name>A0A1M4VNR6_9BACL</name>
<evidence type="ECO:0000313" key="2">
    <source>
        <dbReference type="EMBL" id="SHE70490.1"/>
    </source>
</evidence>
<feature type="region of interest" description="Disordered" evidence="1">
    <location>
        <begin position="261"/>
        <end position="341"/>
    </location>
</feature>
<accession>A0A1M4VNR6</accession>
<keyword evidence="3" id="KW-1185">Reference proteome</keyword>
<feature type="region of interest" description="Disordered" evidence="1">
    <location>
        <begin position="389"/>
        <end position="409"/>
    </location>
</feature>
<dbReference type="OrthoDB" id="2986351at2"/>
<organism evidence="2 3">
    <name type="scientific">Seinonella peptonophila</name>
    <dbReference type="NCBI Taxonomy" id="112248"/>
    <lineage>
        <taxon>Bacteria</taxon>
        <taxon>Bacillati</taxon>
        <taxon>Bacillota</taxon>
        <taxon>Bacilli</taxon>
        <taxon>Bacillales</taxon>
        <taxon>Thermoactinomycetaceae</taxon>
        <taxon>Seinonella</taxon>
    </lineage>
</organism>
<feature type="compositionally biased region" description="Polar residues" evidence="1">
    <location>
        <begin position="323"/>
        <end position="333"/>
    </location>
</feature>
<feature type="compositionally biased region" description="Basic and acidic residues" evidence="1">
    <location>
        <begin position="276"/>
        <end position="322"/>
    </location>
</feature>
<dbReference type="STRING" id="112248.SAMN05444392_102449"/>
<dbReference type="AlphaFoldDB" id="A0A1M4VNR6"/>
<evidence type="ECO:0000256" key="1">
    <source>
        <dbReference type="SAM" id="MobiDB-lite"/>
    </source>
</evidence>
<feature type="compositionally biased region" description="Basic and acidic residues" evidence="1">
    <location>
        <begin position="389"/>
        <end position="404"/>
    </location>
</feature>
<sequence>MEVRNFLQQARENQIDPKHLIDFLIPSLPKISILYQREGSTENPFLARKPQNRGSRYVVAFTDLELAQQVSVEHPDAAILREEATLPFLCVVYRSEYDGILLNPGQTSHLFIEKQLVHQWLTEMAVDQLSQMRGAWVPTKNDSMLLVEYKKKQYTVAIYAHEADAQKMCEHSGGEPKLQSWERIFNKAQKVGADSLFLHFNLAEQFYLASEHVEKIWQGRHTGYHWFKTVNHPFRGISLSEVTQKAEEQVEKQTVQQITQESFQSKVDQPATSQIEQEKLVEPKQQEALEQKPIEVENESVSHDEPVKSDPVKSRDPVRSEANETQQEKSSFPSKRANPYSLKSLKESQLEIHIGGNKIAKTKPMVETKVSETEKKVQQTREARAKARAEREKSANEVEEKTHNNEIPNKGIAPEIVAGLERLEKATIEGQGMANGWEVCQVLAEIRRIWVIVDNEGNMVILAGQDQSPIVDFFSSDLHAKKLIAEAHQNNSQLPPMQPQLVSTKKLYRALSPRQPIVWINRGSSGAWTSVMGDTLPYVLQLMSQMQK</sequence>
<protein>
    <recommendedName>
        <fullName evidence="4">SseB protein N-terminal domain-containing protein</fullName>
    </recommendedName>
</protein>
<feature type="compositionally biased region" description="Polar residues" evidence="1">
    <location>
        <begin position="261"/>
        <end position="275"/>
    </location>
</feature>
<dbReference type="EMBL" id="FQVL01000002">
    <property type="protein sequence ID" value="SHE70490.1"/>
    <property type="molecule type" value="Genomic_DNA"/>
</dbReference>
<evidence type="ECO:0008006" key="4">
    <source>
        <dbReference type="Google" id="ProtNLM"/>
    </source>
</evidence>
<reference evidence="2 3" key="1">
    <citation type="submission" date="2016-11" db="EMBL/GenBank/DDBJ databases">
        <authorList>
            <person name="Jaros S."/>
            <person name="Januszkiewicz K."/>
            <person name="Wedrychowicz H."/>
        </authorList>
    </citation>
    <scope>NUCLEOTIDE SEQUENCE [LARGE SCALE GENOMIC DNA]</scope>
    <source>
        <strain evidence="2 3">DSM 44666</strain>
    </source>
</reference>